<dbReference type="GO" id="GO:0006487">
    <property type="term" value="P:protein N-linked glycosylation"/>
    <property type="evidence" value="ECO:0007669"/>
    <property type="project" value="UniProtKB-UniRule"/>
</dbReference>
<dbReference type="PANTHER" id="PTHR11247">
    <property type="entry name" value="PALMITOYL-PROTEIN THIOESTERASE/DOLICHYLDIPHOSPHATASE 1"/>
    <property type="match status" value="1"/>
</dbReference>
<sequence length="275" mass="30856">MSIIKVSCPTNSIKISQDIAQKGSMSLQLPESPLPPLKSFSLTHILYDPSHPLSIPLTLLSLSPIFLFVSYFTLLIFTRRISIAFLASGQLANEVLSWVLKRIFKGERPYIGHGEVGTGYGMPSSHSQAAGFLAAWGIGYALTHEDRNEQVRSVRAEKVRKWRTRVYVFALLLWSVGVSYSRFHLHYHSPAQIIAGYLAGLVFGAFYFTITEYYPLRHPLSPLARLRITVEYIWGGIGGVGGWELGDARGGWGEGWAFVDEEQPARVKREDKKRK</sequence>
<dbReference type="EMBL" id="AMKT01000027">
    <property type="protein sequence ID" value="OXG25605.1"/>
    <property type="molecule type" value="Genomic_DNA"/>
</dbReference>
<dbReference type="SUPFAM" id="SSF48317">
    <property type="entry name" value="Acid phosphatase/Vanadium-dependent haloperoxidase"/>
    <property type="match status" value="1"/>
</dbReference>
<comment type="function">
    <text evidence="6">Required for efficient N-glycosylation. Necessary for maintaining optimal levels of dolichol-linked oligosaccharides. Hydrolyzes dolichyl pyrophosphate at a very high rate and dolichyl monophosphate at a much lower rate. Does not act on phosphatidate.</text>
</comment>
<dbReference type="EC" id="3.6.1.43" evidence="6"/>
<keyword evidence="6" id="KW-0256">Endoplasmic reticulum</keyword>
<dbReference type="AlphaFoldDB" id="A0A854QNG0"/>
<dbReference type="UniPathway" id="UPA00378"/>
<comment type="pathway">
    <text evidence="6">Protein modification; protein glycosylation.</text>
</comment>
<proteinExistence type="inferred from homology"/>
<feature type="transmembrane region" description="Helical" evidence="6">
    <location>
        <begin position="166"/>
        <end position="185"/>
    </location>
</feature>
<keyword evidence="3 6" id="KW-0378">Hydrolase</keyword>
<dbReference type="InterPro" id="IPR000326">
    <property type="entry name" value="PAP2/HPO"/>
</dbReference>
<feature type="transmembrane region" description="Helical" evidence="6">
    <location>
        <begin position="191"/>
        <end position="210"/>
    </location>
</feature>
<evidence type="ECO:0000256" key="1">
    <source>
        <dbReference type="ARBA" id="ARBA00004141"/>
    </source>
</evidence>
<comment type="subcellular location">
    <subcellularLocation>
        <location evidence="6">Endoplasmic reticulum membrane</location>
        <topology evidence="6">Multi-pass membrane protein</topology>
    </subcellularLocation>
    <subcellularLocation>
        <location evidence="1">Membrane</location>
        <topology evidence="1">Multi-pass membrane protein</topology>
    </subcellularLocation>
</comment>
<evidence type="ECO:0000313" key="8">
    <source>
        <dbReference type="EMBL" id="OXG25605.1"/>
    </source>
</evidence>
<dbReference type="Pfam" id="PF01569">
    <property type="entry name" value="PAP2"/>
    <property type="match status" value="1"/>
</dbReference>
<gene>
    <name evidence="8" type="ORF">C361_01564</name>
</gene>
<evidence type="ECO:0000256" key="2">
    <source>
        <dbReference type="ARBA" id="ARBA00022692"/>
    </source>
</evidence>
<evidence type="ECO:0000256" key="6">
    <source>
        <dbReference type="RuleBase" id="RU367078"/>
    </source>
</evidence>
<reference evidence="8 9" key="1">
    <citation type="submission" date="2017-06" db="EMBL/GenBank/DDBJ databases">
        <title>Global population genomics of the pathogenic fungus Cryptococcus neoformans var. grubii.</title>
        <authorList>
            <person name="Cuomo C."/>
            <person name="Litvintseva A."/>
            <person name="Chen Y."/>
            <person name="Young S."/>
            <person name="Zeng Q."/>
            <person name="Chapman S."/>
            <person name="Gujja S."/>
            <person name="Saif S."/>
            <person name="Birren B."/>
        </authorList>
    </citation>
    <scope>NUCLEOTIDE SEQUENCE [LARGE SCALE GENOMIC DNA]</scope>
    <source>
        <strain evidence="8 9">Tu259-1</strain>
    </source>
</reference>
<dbReference type="Proteomes" id="UP000199727">
    <property type="component" value="Unassembled WGS sequence"/>
</dbReference>
<dbReference type="CDD" id="cd03382">
    <property type="entry name" value="PAP2_dolichyldiphosphatase"/>
    <property type="match status" value="1"/>
</dbReference>
<protein>
    <recommendedName>
        <fullName evidence="6">Dolichyldiphosphatase</fullName>
        <ecNumber evidence="6">3.6.1.43</ecNumber>
    </recommendedName>
</protein>
<keyword evidence="4 6" id="KW-1133">Transmembrane helix</keyword>
<dbReference type="Gene3D" id="1.20.144.10">
    <property type="entry name" value="Phosphatidic acid phosphatase type 2/haloperoxidase"/>
    <property type="match status" value="1"/>
</dbReference>
<evidence type="ECO:0000256" key="5">
    <source>
        <dbReference type="ARBA" id="ARBA00023136"/>
    </source>
</evidence>
<dbReference type="OrthoDB" id="302705at2759"/>
<dbReference type="InterPro" id="IPR036938">
    <property type="entry name" value="PAP2/HPO_sf"/>
</dbReference>
<accession>A0A854QNG0</accession>
<comment type="similarity">
    <text evidence="6">Belongs to the dolichyldiphosphatase family.</text>
</comment>
<keyword evidence="5 6" id="KW-0472">Membrane</keyword>
<dbReference type="InterPro" id="IPR039667">
    <property type="entry name" value="Dolichyldiphosphatase_PAP2"/>
</dbReference>
<name>A0A854QNG0_CRYNE</name>
<evidence type="ECO:0000259" key="7">
    <source>
        <dbReference type="SMART" id="SM00014"/>
    </source>
</evidence>
<keyword evidence="2 6" id="KW-0812">Transmembrane</keyword>
<feature type="domain" description="Phosphatidic acid phosphatase type 2/haloperoxidase" evidence="7">
    <location>
        <begin position="83"/>
        <end position="208"/>
    </location>
</feature>
<organism evidence="8 9">
    <name type="scientific">Cryptococcus neoformans Tu259-1</name>
    <dbReference type="NCBI Taxonomy" id="1230072"/>
    <lineage>
        <taxon>Eukaryota</taxon>
        <taxon>Fungi</taxon>
        <taxon>Dikarya</taxon>
        <taxon>Basidiomycota</taxon>
        <taxon>Agaricomycotina</taxon>
        <taxon>Tremellomycetes</taxon>
        <taxon>Tremellales</taxon>
        <taxon>Cryptococcaceae</taxon>
        <taxon>Cryptococcus</taxon>
        <taxon>Cryptococcus neoformans species complex</taxon>
    </lineage>
</organism>
<feature type="transmembrane region" description="Helical" evidence="6">
    <location>
        <begin position="55"/>
        <end position="77"/>
    </location>
</feature>
<dbReference type="SMART" id="SM00014">
    <property type="entry name" value="acidPPc"/>
    <property type="match status" value="1"/>
</dbReference>
<evidence type="ECO:0000256" key="4">
    <source>
        <dbReference type="ARBA" id="ARBA00022989"/>
    </source>
</evidence>
<dbReference type="PANTHER" id="PTHR11247:SF1">
    <property type="entry name" value="DOLICHYLDIPHOSPHATASE 1"/>
    <property type="match status" value="1"/>
</dbReference>
<evidence type="ECO:0000313" key="9">
    <source>
        <dbReference type="Proteomes" id="UP000199727"/>
    </source>
</evidence>
<comment type="caution">
    <text evidence="8">The sequence shown here is derived from an EMBL/GenBank/DDBJ whole genome shotgun (WGS) entry which is preliminary data.</text>
</comment>
<dbReference type="GO" id="GO:0005789">
    <property type="term" value="C:endoplasmic reticulum membrane"/>
    <property type="evidence" value="ECO:0007669"/>
    <property type="project" value="UniProtKB-SubCell"/>
</dbReference>
<dbReference type="FunFam" id="1.20.144.10:FF:000048">
    <property type="entry name" value="Chromosome 12, whole genome shotgun sequence"/>
    <property type="match status" value="1"/>
</dbReference>
<comment type="catalytic activity">
    <reaction evidence="6">
        <text>a di-trans,poly-cis-dolichyl diphosphate + H2O = a di-trans,poly-cis-dolichyl phosphate + phosphate + H(+)</text>
        <dbReference type="Rhea" id="RHEA:14385"/>
        <dbReference type="Rhea" id="RHEA-COMP:19498"/>
        <dbReference type="Rhea" id="RHEA-COMP:19506"/>
        <dbReference type="ChEBI" id="CHEBI:15377"/>
        <dbReference type="ChEBI" id="CHEBI:15378"/>
        <dbReference type="ChEBI" id="CHEBI:43474"/>
        <dbReference type="ChEBI" id="CHEBI:57497"/>
        <dbReference type="ChEBI" id="CHEBI:57683"/>
        <dbReference type="EC" id="3.6.1.43"/>
    </reaction>
</comment>
<dbReference type="GO" id="GO:0008610">
    <property type="term" value="P:lipid biosynthetic process"/>
    <property type="evidence" value="ECO:0007669"/>
    <property type="project" value="TreeGrafter"/>
</dbReference>
<evidence type="ECO:0000256" key="3">
    <source>
        <dbReference type="ARBA" id="ARBA00022801"/>
    </source>
</evidence>
<dbReference type="GO" id="GO:0047874">
    <property type="term" value="F:dolichyldiphosphatase activity"/>
    <property type="evidence" value="ECO:0007669"/>
    <property type="project" value="UniProtKB-UniRule"/>
</dbReference>